<dbReference type="CDD" id="cd18808">
    <property type="entry name" value="SF1_C_Upf1"/>
    <property type="match status" value="1"/>
</dbReference>
<keyword evidence="6" id="KW-1185">Reference proteome</keyword>
<dbReference type="InterPro" id="IPR025103">
    <property type="entry name" value="DUF4011"/>
</dbReference>
<dbReference type="Pfam" id="PF13086">
    <property type="entry name" value="AAA_11"/>
    <property type="match status" value="1"/>
</dbReference>
<keyword evidence="5" id="KW-0378">Hydrolase</keyword>
<proteinExistence type="predicted"/>
<evidence type="ECO:0000313" key="6">
    <source>
        <dbReference type="Proteomes" id="UP000054854"/>
    </source>
</evidence>
<dbReference type="Pfam" id="PF13087">
    <property type="entry name" value="AAA_12"/>
    <property type="match status" value="1"/>
</dbReference>
<feature type="domain" description="DNA2/NAM7 helicase helicase" evidence="1">
    <location>
        <begin position="1286"/>
        <end position="1325"/>
    </location>
</feature>
<dbReference type="InterPro" id="IPR041677">
    <property type="entry name" value="DNA2/NAM7_AAA_11"/>
</dbReference>
<dbReference type="Proteomes" id="UP000255316">
    <property type="component" value="Unassembled WGS sequence"/>
</dbReference>
<dbReference type="InterPro" id="IPR011335">
    <property type="entry name" value="Restrct_endonuc-II-like"/>
</dbReference>
<dbReference type="PANTHER" id="PTHR10887">
    <property type="entry name" value="DNA2/NAM7 HELICASE FAMILY"/>
    <property type="match status" value="1"/>
</dbReference>
<evidence type="ECO:0000259" key="2">
    <source>
        <dbReference type="Pfam" id="PF13087"/>
    </source>
</evidence>
<reference evidence="4 6" key="1">
    <citation type="submission" date="2015-11" db="EMBL/GenBank/DDBJ databases">
        <title>Genomic analysis of 38 Legionella species identifies large and diverse effector repertoires.</title>
        <authorList>
            <person name="Burstein D."/>
            <person name="Amaro F."/>
            <person name="Zusman T."/>
            <person name="Lifshitz Z."/>
            <person name="Cohen O."/>
            <person name="Gilbert J.A."/>
            <person name="Pupko T."/>
            <person name="Shuman H.A."/>
            <person name="Segal G."/>
        </authorList>
    </citation>
    <scope>NUCLEOTIDE SEQUENCE [LARGE SCALE GENOMIC DNA]</scope>
    <source>
        <strain evidence="4 6">CDC#72-OH-14</strain>
    </source>
</reference>
<dbReference type="InterPro" id="IPR027417">
    <property type="entry name" value="P-loop_NTPase"/>
</dbReference>
<keyword evidence="5" id="KW-0067">ATP-binding</keyword>
<dbReference type="SUPFAM" id="SSF52980">
    <property type="entry name" value="Restriction endonuclease-like"/>
    <property type="match status" value="1"/>
</dbReference>
<dbReference type="Gene3D" id="3.40.50.300">
    <property type="entry name" value="P-loop containing nucleotide triphosphate hydrolases"/>
    <property type="match status" value="3"/>
</dbReference>
<dbReference type="EMBL" id="UGNX01000001">
    <property type="protein sequence ID" value="STX35929.1"/>
    <property type="molecule type" value="Genomic_DNA"/>
</dbReference>
<name>A0A378ILB5_9GAMM</name>
<dbReference type="InterPro" id="IPR049468">
    <property type="entry name" value="Restrct_endonuc-II-like_dom"/>
</dbReference>
<dbReference type="FunFam" id="3.40.960.10:FF:000002">
    <property type="entry name" value="DNA helicase related protein"/>
    <property type="match status" value="1"/>
</dbReference>
<keyword evidence="5" id="KW-0347">Helicase</keyword>
<dbReference type="Pfam" id="PF13195">
    <property type="entry name" value="DUF4011"/>
    <property type="match status" value="1"/>
</dbReference>
<reference evidence="5 7" key="2">
    <citation type="submission" date="2018-06" db="EMBL/GenBank/DDBJ databases">
        <authorList>
            <consortium name="Pathogen Informatics"/>
            <person name="Doyle S."/>
        </authorList>
    </citation>
    <scope>NUCLEOTIDE SEQUENCE [LARGE SCALE GENOMIC DNA]</scope>
    <source>
        <strain evidence="5 7">NCTC12438</strain>
    </source>
</reference>
<evidence type="ECO:0000313" key="7">
    <source>
        <dbReference type="Proteomes" id="UP000255316"/>
    </source>
</evidence>
<dbReference type="InterPro" id="IPR047187">
    <property type="entry name" value="SF1_C_Upf1"/>
</dbReference>
<evidence type="ECO:0000259" key="1">
    <source>
        <dbReference type="Pfam" id="PF13086"/>
    </source>
</evidence>
<organism evidence="5 7">
    <name type="scientific">Legionella cincinnatiensis</name>
    <dbReference type="NCBI Taxonomy" id="28085"/>
    <lineage>
        <taxon>Bacteria</taxon>
        <taxon>Pseudomonadati</taxon>
        <taxon>Pseudomonadota</taxon>
        <taxon>Gammaproteobacteria</taxon>
        <taxon>Legionellales</taxon>
        <taxon>Legionellaceae</taxon>
        <taxon>Legionella</taxon>
    </lineage>
</organism>
<dbReference type="Gene3D" id="3.40.960.10">
    <property type="entry name" value="VSR Endonuclease"/>
    <property type="match status" value="1"/>
</dbReference>
<gene>
    <name evidence="4" type="ORF">Lcin_1459</name>
    <name evidence="5" type="ORF">NCTC12438_02557</name>
</gene>
<dbReference type="InterPro" id="IPR045055">
    <property type="entry name" value="DNA2/NAM7-like"/>
</dbReference>
<dbReference type="GO" id="GO:0004386">
    <property type="term" value="F:helicase activity"/>
    <property type="evidence" value="ECO:0007669"/>
    <property type="project" value="UniProtKB-KW"/>
</dbReference>
<evidence type="ECO:0000313" key="5">
    <source>
        <dbReference type="EMBL" id="STX35929.1"/>
    </source>
</evidence>
<dbReference type="PANTHER" id="PTHR10887:SF495">
    <property type="entry name" value="HELICASE SENATAXIN ISOFORM X1-RELATED"/>
    <property type="match status" value="1"/>
</dbReference>
<feature type="domain" description="DNA2/NAM7 helicase-like C-terminal" evidence="2">
    <location>
        <begin position="1346"/>
        <end position="1543"/>
    </location>
</feature>
<evidence type="ECO:0000313" key="4">
    <source>
        <dbReference type="EMBL" id="KTC88582.1"/>
    </source>
</evidence>
<dbReference type="InterPro" id="IPR041679">
    <property type="entry name" value="DNA2/NAM7-like_C"/>
</dbReference>
<accession>A0A378ILB5</accession>
<dbReference type="Proteomes" id="UP000054854">
    <property type="component" value="Unassembled WGS sequence"/>
</dbReference>
<feature type="domain" description="Restriction endonuclease type II-like" evidence="3">
    <location>
        <begin position="1590"/>
        <end position="1687"/>
    </location>
</feature>
<keyword evidence="5" id="KW-0547">Nucleotide-binding</keyword>
<dbReference type="OrthoDB" id="9757917at2"/>
<sequence>MSEMNQTGTLEANEDRAKLIADRINTLRPKLLDLTRRNPLISTKFSERSNSLIRIVDEVPELLLKSIISCEMRIVPLPDLGTDPSDEQTSIFQSSLADARLNDEIYLSKLDEIDSESDEAPNLLAQAERQLKDRIREQLNLPTRQTKNNLSLQQHAKNHGVSPNYELFLEGHQAEDGRHGDQDIQTLLLPEILERRLNALCSKEKTWKEETGISVLHVAFGFLEWEDGNNSSTQFSPLVLIPVYIDKKRTRNGQEFWVIGDETEVHENKILAEKLRLEFNIILPEYTNQGLEKYFQEVAEQRPKNMTWRIRRWATIGVFPSARLAMYHDLDPEGWDFASNEVVSLLFGGTDTGHDALPFGEEYHVDEPEIESKVPFIIADVDSSQFSTIVDIASGKNLAVEGPPGTGKSQTIVNTIAASLSLGLKVLFVAEKSAALEVVGSRLEAYGIGKFLLPLQANRSGKEQVISSIRNRLEMKTCANPSELEHAVRQFKDTRQKLKLYVDILSSTYGKTDLTIYEVLGRSIKFSDLINNLPEKIKKLTIPETKIITSDKLNDILSRCKQVEEAWEATLLYPDSWNIIQIANIDPFLADELVDLAFDISALFAEADKQRQSLIEFRLSPLIENERLSKISTSIKNTPEISNQDLDIVIKLTSNDIIGFIKNYLNEARLWRDERDNIIDLFKTDLDSVVIEELYLLKELCLKYRIESFNELALDSIIPKYKKSLEDNIQSVEICNKVINISESLAKITVHDFIKMLEIISGISKQVLSVRKSDFDDPITHVLIEKQASQAQALKKTRSLLDEEFILSMLQEGEITNHHAETLRHSGFFSFFSKKYRQAKQYYKLVSKDKKFNKLYATQKLSQLGQWQIDVKVFCENVVMKNILGSHFFGIETDFSPFEEVISLFNNIDHEFSGSDYVDLRIFLKFAESEKIQSIPIIEKNHPLYEIEDTTLANVAERITVLQDQVKDCESDLIQLKKIIKVFKEPEKISKEQIIELPLIFEQLLKTREHLRHNDDIKGILGVAYKAELTDEHELERCFILAMNLIELNENERQALLYSAKQGFIKKLETQVSCVMDCDVQALTSLDKISAMTNTLPERWLDNMTYLAFSKWMEQASKNKDGLVAYSRFISAKNNVKQDGYMEHIEIILSEKYGNLCEIIEALITREMAREIYKSHGEILASYNGSNLNTLRKRLQEADRAVIKLSRKHLQAELFNKACPPPGIGFGRKSEFTELALLKNEISKKQRHIPIRNLTKRAARALLEIKPCWMMSPLAVAQYLPRGGVEFDLVIIDEASQMTPEDSVGALIRAKQAMIVGDTNQLPPTGFFRKMLEDESADEDEKVTEESILEMANASFTPARRLRWHYRSRHSGLISFSNKHVYNNDLVVFPSAQEDHPHMGISYIKVNGTYSSGTNPKEAMIMIDAIIDFMRVHTDKSLGVVLMNQKQRDLLLDEMNYALEQHPQAREYIERWDVANDGLESFFIKNLENVQGDERDVIFIGTVYGAEKEGAPVMQRFGPINGIAGKRRLNVLFSRAKERIVTFSSMTAADIRAEEESNPGVYMLKCWLEYSSSGILETGQYTEKEPDSDFEEHVIKQIKSIGCVAIPQVGVKGYSIDIGIKHPDWPHGFIMGVECDGASYHSSRSARDRDRLRQEVLEGLGWNLYRIWSTDWFEDPRRETEKLRRAIHARLSQLVNYPEFPDD</sequence>
<evidence type="ECO:0000259" key="3">
    <source>
        <dbReference type="Pfam" id="PF18741"/>
    </source>
</evidence>
<dbReference type="STRING" id="28085.Lcin_1459"/>
<protein>
    <submittedName>
        <fullName evidence="5">Putative DNA helicase</fullName>
    </submittedName>
</protein>
<dbReference type="Pfam" id="PF18741">
    <property type="entry name" value="MTES_1575"/>
    <property type="match status" value="1"/>
</dbReference>
<dbReference type="EMBL" id="LNXX01000014">
    <property type="protein sequence ID" value="KTC88582.1"/>
    <property type="molecule type" value="Genomic_DNA"/>
</dbReference>
<dbReference type="SUPFAM" id="SSF52540">
    <property type="entry name" value="P-loop containing nucleoside triphosphate hydrolases"/>
    <property type="match status" value="1"/>
</dbReference>